<feature type="region of interest" description="Disordered" evidence="1">
    <location>
        <begin position="37"/>
        <end position="59"/>
    </location>
</feature>
<keyword evidence="3" id="KW-1185">Reference proteome</keyword>
<dbReference type="Proteomes" id="UP000266723">
    <property type="component" value="Unassembled WGS sequence"/>
</dbReference>
<gene>
    <name evidence="2" type="ORF">DY000_02060241</name>
</gene>
<protein>
    <submittedName>
        <fullName evidence="2">Uncharacterized protein</fullName>
    </submittedName>
</protein>
<sequence>MGSEEDDETFMRRNQLLQEAITKQVMDAMVKLLDERYDQRPLVRQDQTSDQRHEHTWST</sequence>
<evidence type="ECO:0000313" key="3">
    <source>
        <dbReference type="Proteomes" id="UP000266723"/>
    </source>
</evidence>
<comment type="caution">
    <text evidence="2">The sequence shown here is derived from an EMBL/GenBank/DDBJ whole genome shotgun (WGS) entry which is preliminary data.</text>
</comment>
<evidence type="ECO:0000313" key="2">
    <source>
        <dbReference type="EMBL" id="KAF3519862.1"/>
    </source>
</evidence>
<name>A0ABQ7B0L5_BRACR</name>
<reference evidence="2 3" key="1">
    <citation type="journal article" date="2020" name="BMC Genomics">
        <title>Intraspecific diversification of the crop wild relative Brassica cretica Lam. using demographic model selection.</title>
        <authorList>
            <person name="Kioukis A."/>
            <person name="Michalopoulou V.A."/>
            <person name="Briers L."/>
            <person name="Pirintsos S."/>
            <person name="Studholme D.J."/>
            <person name="Pavlidis P."/>
            <person name="Sarris P.F."/>
        </authorList>
    </citation>
    <scope>NUCLEOTIDE SEQUENCE [LARGE SCALE GENOMIC DNA]</scope>
    <source>
        <strain evidence="3">cv. PFS-1207/04</strain>
    </source>
</reference>
<organism evidence="2 3">
    <name type="scientific">Brassica cretica</name>
    <name type="common">Mustard</name>
    <dbReference type="NCBI Taxonomy" id="69181"/>
    <lineage>
        <taxon>Eukaryota</taxon>
        <taxon>Viridiplantae</taxon>
        <taxon>Streptophyta</taxon>
        <taxon>Embryophyta</taxon>
        <taxon>Tracheophyta</taxon>
        <taxon>Spermatophyta</taxon>
        <taxon>Magnoliopsida</taxon>
        <taxon>eudicotyledons</taxon>
        <taxon>Gunneridae</taxon>
        <taxon>Pentapetalae</taxon>
        <taxon>rosids</taxon>
        <taxon>malvids</taxon>
        <taxon>Brassicales</taxon>
        <taxon>Brassicaceae</taxon>
        <taxon>Brassiceae</taxon>
        <taxon>Brassica</taxon>
    </lineage>
</organism>
<evidence type="ECO:0000256" key="1">
    <source>
        <dbReference type="SAM" id="MobiDB-lite"/>
    </source>
</evidence>
<dbReference type="EMBL" id="QGKV02001556">
    <property type="protein sequence ID" value="KAF3519862.1"/>
    <property type="molecule type" value="Genomic_DNA"/>
</dbReference>
<proteinExistence type="predicted"/>
<accession>A0ABQ7B0L5</accession>